<protein>
    <submittedName>
        <fullName evidence="1">Sulfur reduction protein DsrE</fullName>
    </submittedName>
</protein>
<feature type="non-terminal residue" evidence="1">
    <location>
        <position position="1"/>
    </location>
</feature>
<reference evidence="1" key="1">
    <citation type="submission" date="2018-01" db="EMBL/GenBank/DDBJ databases">
        <authorList>
            <consortium name="Urmite Genomes"/>
        </authorList>
    </citation>
    <scope>NUCLEOTIDE SEQUENCE [LARGE SCALE GENOMIC DNA]</scope>
    <source>
        <strain evidence="1">AFP003</strain>
    </source>
</reference>
<dbReference type="InterPro" id="IPR003787">
    <property type="entry name" value="Sulphur_relay_DsrE/F-like"/>
</dbReference>
<evidence type="ECO:0000313" key="1">
    <source>
        <dbReference type="EMBL" id="SOX51884.1"/>
    </source>
</evidence>
<proteinExistence type="predicted"/>
<dbReference type="AlphaFoldDB" id="A0A2K4Y513"/>
<evidence type="ECO:0000313" key="2">
    <source>
        <dbReference type="Proteomes" id="UP000236318"/>
    </source>
</evidence>
<dbReference type="Proteomes" id="UP000236318">
    <property type="component" value="Unassembled WGS sequence"/>
</dbReference>
<keyword evidence="2" id="KW-1185">Reference proteome</keyword>
<dbReference type="Pfam" id="PF02635">
    <property type="entry name" value="DsrE"/>
    <property type="match status" value="1"/>
</dbReference>
<comment type="caution">
    <text evidence="1">The sequence shown here is derived from an EMBL/GenBank/DDBJ whole genome shotgun (WGS) entry which is preliminary data.</text>
</comment>
<dbReference type="InterPro" id="IPR027396">
    <property type="entry name" value="DsrEFH-like"/>
</dbReference>
<accession>A0A2K4Y513</accession>
<gene>
    <name evidence="1" type="ORF">MAAFP003_546</name>
</gene>
<dbReference type="SUPFAM" id="SSF75169">
    <property type="entry name" value="DsrEFH-like"/>
    <property type="match status" value="1"/>
</dbReference>
<dbReference type="Gene3D" id="3.40.1260.10">
    <property type="entry name" value="DsrEFH-like"/>
    <property type="match status" value="1"/>
</dbReference>
<organism evidence="1 2">
    <name type="scientific">Mycobacterium ahvazicum</name>
    <dbReference type="NCBI Taxonomy" id="1964395"/>
    <lineage>
        <taxon>Bacteria</taxon>
        <taxon>Bacillati</taxon>
        <taxon>Actinomycetota</taxon>
        <taxon>Actinomycetes</taxon>
        <taxon>Mycobacteriales</taxon>
        <taxon>Mycobacteriaceae</taxon>
        <taxon>Mycobacterium</taxon>
        <taxon>Mycobacterium simiae complex</taxon>
    </lineage>
</organism>
<dbReference type="EMBL" id="FXEG02000002">
    <property type="protein sequence ID" value="SOX51884.1"/>
    <property type="molecule type" value="Genomic_DNA"/>
</dbReference>
<sequence>VSGQDDSLHIDVPVELDEVNVVFSVASLSFEGDMPAVLLHAGLALADAAEWQVQPHVVIVFHTNAGHATLDDPTYNANRHVATGNPYKAVIVELARKGAQVELCGATANAMGWGNADLIPGIKINRNAMARLVQRGYVKISES</sequence>
<name>A0A2K4Y513_9MYCO</name>